<keyword evidence="12" id="KW-1185">Reference proteome</keyword>
<keyword evidence="6" id="KW-1003">Cell membrane</keyword>
<evidence type="ECO:0000256" key="7">
    <source>
        <dbReference type="ARBA" id="ARBA00022692"/>
    </source>
</evidence>
<accession>A0A4R7PDR2</accession>
<keyword evidence="5" id="KW-0813">Transport</keyword>
<evidence type="ECO:0000256" key="8">
    <source>
        <dbReference type="ARBA" id="ARBA00022989"/>
    </source>
</evidence>
<evidence type="ECO:0000256" key="4">
    <source>
        <dbReference type="ARBA" id="ARBA00017522"/>
    </source>
</evidence>
<keyword evidence="9 10" id="KW-0472">Membrane</keyword>
<comment type="similarity">
    <text evidence="3">Belongs to the nicotinamide ribonucleoside (NR) uptake permease (TC 4.B.1) family.</text>
</comment>
<comment type="subcellular location">
    <subcellularLocation>
        <location evidence="2">Cell membrane</location>
        <topology evidence="2">Multi-pass membrane protein</topology>
    </subcellularLocation>
</comment>
<keyword evidence="7 10" id="KW-0812">Transmembrane</keyword>
<evidence type="ECO:0000256" key="3">
    <source>
        <dbReference type="ARBA" id="ARBA00006669"/>
    </source>
</evidence>
<keyword evidence="8 10" id="KW-1133">Transmembrane helix</keyword>
<evidence type="ECO:0000256" key="2">
    <source>
        <dbReference type="ARBA" id="ARBA00004651"/>
    </source>
</evidence>
<dbReference type="InterPro" id="IPR006419">
    <property type="entry name" value="NMN_transpt_PnuC"/>
</dbReference>
<dbReference type="Pfam" id="PF04973">
    <property type="entry name" value="NMN_transporter"/>
    <property type="match status" value="1"/>
</dbReference>
<evidence type="ECO:0000256" key="10">
    <source>
        <dbReference type="SAM" id="Phobius"/>
    </source>
</evidence>
<name>A0A4R7PDR2_9GAMM</name>
<feature type="transmembrane region" description="Helical" evidence="10">
    <location>
        <begin position="27"/>
        <end position="45"/>
    </location>
</feature>
<dbReference type="RefSeq" id="WP_246051559.1">
    <property type="nucleotide sequence ID" value="NZ_MWIN01000001.1"/>
</dbReference>
<feature type="transmembrane region" description="Helical" evidence="10">
    <location>
        <begin position="88"/>
        <end position="106"/>
    </location>
</feature>
<dbReference type="NCBIfam" id="TIGR01528">
    <property type="entry name" value="NMN_trans_PnuC"/>
    <property type="match status" value="1"/>
</dbReference>
<evidence type="ECO:0000256" key="5">
    <source>
        <dbReference type="ARBA" id="ARBA00022448"/>
    </source>
</evidence>
<evidence type="ECO:0000313" key="11">
    <source>
        <dbReference type="EMBL" id="TDU32325.1"/>
    </source>
</evidence>
<dbReference type="AlphaFoldDB" id="A0A4R7PDR2"/>
<comment type="function">
    <text evidence="1">Required for nicotinamide riboside transport across the inner membrane.</text>
</comment>
<organism evidence="11 12">
    <name type="scientific">Panacagrimonas perspica</name>
    <dbReference type="NCBI Taxonomy" id="381431"/>
    <lineage>
        <taxon>Bacteria</taxon>
        <taxon>Pseudomonadati</taxon>
        <taxon>Pseudomonadota</taxon>
        <taxon>Gammaproteobacteria</taxon>
        <taxon>Nevskiales</taxon>
        <taxon>Nevskiaceae</taxon>
        <taxon>Panacagrimonas</taxon>
    </lineage>
</organism>
<evidence type="ECO:0000256" key="6">
    <source>
        <dbReference type="ARBA" id="ARBA00022475"/>
    </source>
</evidence>
<sequence length="191" mass="21110">MTGPLEIAANGVTTISILLAGRNSVHTWWTGIVGCALFVVVFGQAQLYADASLQIFFVAASIVGWWHWLHGGRDRQPLPIRRISRSAFLLSAAIGGVAAAGYGALLHVWTDAYAPFLDSMVLSFSVLAQVLLMQRRLENWPIWLLVNTVAVPLFASRGLYVTAALYAVYWVNALVSWRHWWKLMQAQGPTT</sequence>
<evidence type="ECO:0000313" key="12">
    <source>
        <dbReference type="Proteomes" id="UP000295341"/>
    </source>
</evidence>
<feature type="transmembrane region" description="Helical" evidence="10">
    <location>
        <begin position="144"/>
        <end position="171"/>
    </location>
</feature>
<evidence type="ECO:0000256" key="9">
    <source>
        <dbReference type="ARBA" id="ARBA00023136"/>
    </source>
</evidence>
<proteinExistence type="inferred from homology"/>
<gene>
    <name evidence="11" type="ORF">DFR24_1719</name>
</gene>
<dbReference type="EMBL" id="SOBT01000008">
    <property type="protein sequence ID" value="TDU32325.1"/>
    <property type="molecule type" value="Genomic_DNA"/>
</dbReference>
<feature type="transmembrane region" description="Helical" evidence="10">
    <location>
        <begin position="51"/>
        <end position="68"/>
    </location>
</feature>
<dbReference type="GO" id="GO:0005886">
    <property type="term" value="C:plasma membrane"/>
    <property type="evidence" value="ECO:0007669"/>
    <property type="project" value="UniProtKB-SubCell"/>
</dbReference>
<evidence type="ECO:0000256" key="1">
    <source>
        <dbReference type="ARBA" id="ARBA00002672"/>
    </source>
</evidence>
<dbReference type="Proteomes" id="UP000295341">
    <property type="component" value="Unassembled WGS sequence"/>
</dbReference>
<comment type="caution">
    <text evidence="11">The sequence shown here is derived from an EMBL/GenBank/DDBJ whole genome shotgun (WGS) entry which is preliminary data.</text>
</comment>
<dbReference type="GO" id="GO:0034257">
    <property type="term" value="F:nicotinamide riboside transmembrane transporter activity"/>
    <property type="evidence" value="ECO:0007669"/>
    <property type="project" value="InterPro"/>
</dbReference>
<dbReference type="PANTHER" id="PTHR36122:SF2">
    <property type="entry name" value="NICOTINAMIDE RIBOSIDE TRANSPORTER PNUC"/>
    <property type="match status" value="1"/>
</dbReference>
<protein>
    <recommendedName>
        <fullName evidence="4">Nicotinamide riboside transporter PnuC</fullName>
    </recommendedName>
</protein>
<reference evidence="11 12" key="1">
    <citation type="submission" date="2019-03" db="EMBL/GenBank/DDBJ databases">
        <title>Genomic Encyclopedia of Type Strains, Phase IV (KMG-IV): sequencing the most valuable type-strain genomes for metagenomic binning, comparative biology and taxonomic classification.</title>
        <authorList>
            <person name="Goeker M."/>
        </authorList>
    </citation>
    <scope>NUCLEOTIDE SEQUENCE [LARGE SCALE GENOMIC DNA]</scope>
    <source>
        <strain evidence="11 12">DSM 26377</strain>
    </source>
</reference>
<dbReference type="PANTHER" id="PTHR36122">
    <property type="entry name" value="NICOTINAMIDE RIBOSIDE TRANSPORTER PNUC"/>
    <property type="match status" value="1"/>
</dbReference>